<dbReference type="EMBL" id="DP000238">
    <property type="protein sequence ID" value="ABK76806.1"/>
    <property type="molecule type" value="Genomic_DNA"/>
</dbReference>
<gene>
    <name evidence="1" type="ordered locus">CENSYa_0161</name>
</gene>
<name>A0RTY9_CENSY</name>
<keyword evidence="2" id="KW-1185">Reference proteome</keyword>
<accession>A0RTY9</accession>
<sequence length="1737" mass="187710">MTIMVAGGVTFAFPPAIPAYAQSSAEYLFVSAENADFDNSFAGPMVIEVIVNDPDLKEIDETESEPDVTVNGQDLTMVQATDGNWYAYFADLTMAMTADELVEDHNAGTSLDFGNMCEEDSMLVEALDRYQDTDGVFFQHNVDCTSSTITNTIFGTINDDSMNVIREEKVPTDNEDGFNFNGDSRTEDVDDVSRGQIGVLPNEFPAIQLYDFTVDGDVEIKFNRGGGVQQIDLAYLDDISDLVSWSPDRSEYPSGAHVHVTITDMQLNIDPTDEDSWTFNAWPEETRTYYQIFDENGEFANATNTNDATIIEDADLTALNFEDNGVLEVDISPQSEDLTDAVLTLADNNDQELVDGSIANSTNSDVSFGTADFKNDRLPITFTETQSNSGIFLNTDEGDQANIRIAEDPPRETTAIVEYNDEAGSVLVTDFFANIEIDEDHVGGTWNSGEEIHVTLSDQDANKNSLVDEDLELYEPEVLIIPSVRIGSPITGADLIEGTVLAVDGAQTITGVTFHTSSNLGTLAADRVLSPGTQHSLDWAEDHDCTDLVANGFCVEAFSDRIRINLADDTEFGVGQGPAPASVAGTAEIGFTFDRNITSDIVEDWLLNGTADAKHHYLNYDLRAFELLGDGDEANFAGGNIEIIIAGTVTGHGNVALTHGIEEQDDFAGLVSLDEDDPRSGAGPTDRFILESLESATGNLHVHFTIDNIGTPTLEKGDYPIAVDLFRFGQTGDGDDASDRYNDAIYRIELEESGDNTGAFIGTMEYIMLNQINVNNSDTYEAISPIDDEVELIVHEDLTDEDSVRVNYLDLGGDGVSTQVADQVAAPTHSGSVTFDADNYKVADTVTVTVDDPDLNIDVETIDVFTIVDVDNDPAQDAVGASGYGVNSKNEPFGRLLDITFDDEIWTERHNCGDDSDGNRIYGSPDRGLEYTGFTLKETAADSGLFTGDFQVPKTYCSVDEVLKTVTGTDMEVNYVDYRDASGEIIEVGDSVGLRANTGSVSLDRTVYPVPFGSSEEFREPNGGFPDRISWFPQHAAADGELGSGDLTIHVRVNDPDYDLSASGEDKIAEEGNIRDNTNKGGPLKITISRGGESVVLATAGAENAADGLITLGNDVEDNTRELGPINEIAPDAGIFELDMKIRHTDGPTDNRCPQTVTYETDADNIQAASLTDNARERQSNGNFGDDEVRFANIPSSNTGTVQPDYCIMQGDILTVEYTDPTDASGDPNTVTDSATFDLRNGVLQSDKSVYIIGSDMIITLIEPDFDLDNDAAETYPLDLIEWDSDAGDISMGTAGDNIFDPEPSDLRETGDSTGIFQSVIEIPEEIEGDRIERGEEVELEYTDWGPSGSDFVGDEDEDINLTIFTSNFGATIELDQKVYTWTDKVYITIVAPDHNFDDDLIDEIGETDLDEITVSTREAELEGYKLDETGADTGIFTGEVILTGFLHDANGDGNFDAGLIDTTGTGPTDGFLESDEDDGLTVSFEFSEDETVIGSALIRWNIGETQWLEAAYPATGTGVVRIVDPDLNLNPEAVDNFGVDIWSDSDAGGIDLTVTETNEATGIFEGTVSFTVNDQSSGHRLRVAEGDTVTARYEDNTLPDPFTTADNLDITGTAIIGTIVPPLERVDIIDARLVDSFGGALTTVAVDQQVQITADLASGQDRDQTFAYLLQVQDANGVTVSLAWITGSLAAGQSFSPALSWIPEEAGSYTATIFVWESVDNPTALSAPATVQITVA</sequence>
<reference evidence="1 2" key="1">
    <citation type="journal article" date="2006" name="Proc. Natl. Acad. Sci. U.S.A.">
        <title>Genomic analysis of the uncultivated marine crenarchaeote Cenarchaeum symbiosum.</title>
        <authorList>
            <person name="Hallam S.J."/>
            <person name="Konstantinidis K.T."/>
            <person name="Putnam N."/>
            <person name="Schleper C."/>
            <person name="Watanabe Y."/>
            <person name="Sugahara J."/>
            <person name="Preston C."/>
            <person name="de la Torre J."/>
            <person name="Richardson P.M."/>
            <person name="DeLong E.F."/>
        </authorList>
    </citation>
    <scope>NUCLEOTIDE SEQUENCE [LARGE SCALE GENOMIC DNA]</scope>
    <source>
        <strain evidence="2">A</strain>
    </source>
</reference>
<evidence type="ECO:0000313" key="2">
    <source>
        <dbReference type="Proteomes" id="UP000000758"/>
    </source>
</evidence>
<dbReference type="KEGG" id="csy:CENSYa_0161"/>
<proteinExistence type="predicted"/>
<dbReference type="HOGENOM" id="CLU_002905_0_0_2"/>
<dbReference type="EnsemblBacteria" id="ABK76806">
    <property type="protein sequence ID" value="ABK76806"/>
    <property type="gene ID" value="CENSYa_0161"/>
</dbReference>
<dbReference type="Proteomes" id="UP000000758">
    <property type="component" value="Chromosome"/>
</dbReference>
<protein>
    <submittedName>
        <fullName evidence="1">Uncharacterized protein</fullName>
    </submittedName>
</protein>
<organism evidence="1 2">
    <name type="scientific">Cenarchaeum symbiosum (strain A)</name>
    <dbReference type="NCBI Taxonomy" id="414004"/>
    <lineage>
        <taxon>Archaea</taxon>
        <taxon>Nitrososphaerota</taxon>
        <taxon>Candidatus Cenarchaeales</taxon>
        <taxon>Candidatus Cenarchaeaceae</taxon>
        <taxon>Candidatus Cenarchaeum</taxon>
    </lineage>
</organism>
<dbReference type="PATRIC" id="fig|414004.10.peg.140"/>
<evidence type="ECO:0000313" key="1">
    <source>
        <dbReference type="EMBL" id="ABK76806.1"/>
    </source>
</evidence>